<dbReference type="GO" id="GO:0022857">
    <property type="term" value="F:transmembrane transporter activity"/>
    <property type="evidence" value="ECO:0007669"/>
    <property type="project" value="InterPro"/>
</dbReference>
<dbReference type="PANTHER" id="PTHR43791:SF47">
    <property type="entry name" value="MAJOR FACILITATOR SUPERFAMILY (MFS) PROFILE DOMAIN-CONTAINING PROTEIN-RELATED"/>
    <property type="match status" value="1"/>
</dbReference>
<keyword evidence="3 7" id="KW-0812">Transmembrane</keyword>
<keyword evidence="5 7" id="KW-0472">Membrane</keyword>
<evidence type="ECO:0000313" key="12">
    <source>
        <dbReference type="Proteomes" id="UP001302367"/>
    </source>
</evidence>
<keyword evidence="4 7" id="KW-1133">Transmembrane helix</keyword>
<dbReference type="GO" id="GO:0016020">
    <property type="term" value="C:membrane"/>
    <property type="evidence" value="ECO:0007669"/>
    <property type="project" value="UniProtKB-SubCell"/>
</dbReference>
<proteinExistence type="predicted"/>
<dbReference type="InterPro" id="IPR020846">
    <property type="entry name" value="MFS_dom"/>
</dbReference>
<evidence type="ECO:0000256" key="3">
    <source>
        <dbReference type="ARBA" id="ARBA00022692"/>
    </source>
</evidence>
<organism evidence="9 11">
    <name type="scientific">Cercospora beticola</name>
    <name type="common">Sugarbeet leaf spot fungus</name>
    <dbReference type="NCBI Taxonomy" id="122368"/>
    <lineage>
        <taxon>Eukaryota</taxon>
        <taxon>Fungi</taxon>
        <taxon>Dikarya</taxon>
        <taxon>Ascomycota</taxon>
        <taxon>Pezizomycotina</taxon>
        <taxon>Dothideomycetes</taxon>
        <taxon>Dothideomycetidae</taxon>
        <taxon>Mycosphaerellales</taxon>
        <taxon>Mycosphaerellaceae</taxon>
        <taxon>Cercospora</taxon>
    </lineage>
</organism>
<evidence type="ECO:0000313" key="11">
    <source>
        <dbReference type="Proteomes" id="UP000230605"/>
    </source>
</evidence>
<reference evidence="10 12" key="2">
    <citation type="submission" date="2023-09" db="EMBL/GenBank/DDBJ databases">
        <title>Complete-Gapless Cercospora beticola genome.</title>
        <authorList>
            <person name="Wyatt N.A."/>
            <person name="Spanner R.E."/>
            <person name="Bolton M.D."/>
        </authorList>
    </citation>
    <scope>NUCLEOTIDE SEQUENCE [LARGE SCALE GENOMIC DNA]</scope>
    <source>
        <strain evidence="10">Cb09-40</strain>
    </source>
</reference>
<dbReference type="EMBL" id="LKMD01000100">
    <property type="protein sequence ID" value="PIB01904.1"/>
    <property type="molecule type" value="Genomic_DNA"/>
</dbReference>
<evidence type="ECO:0000256" key="4">
    <source>
        <dbReference type="ARBA" id="ARBA00022989"/>
    </source>
</evidence>
<dbReference type="EMBL" id="CP134184">
    <property type="protein sequence ID" value="WPA95430.1"/>
    <property type="molecule type" value="Genomic_DNA"/>
</dbReference>
<dbReference type="InterPro" id="IPR011701">
    <property type="entry name" value="MFS"/>
</dbReference>
<dbReference type="Proteomes" id="UP001302367">
    <property type="component" value="Chromosome 1"/>
</dbReference>
<dbReference type="FunFam" id="1.20.1250.20:FF:000511">
    <property type="entry name" value="MFS general substrate transporter"/>
    <property type="match status" value="1"/>
</dbReference>
<dbReference type="FunFam" id="1.20.1250.20:FF:000409">
    <property type="entry name" value="MFS general substrate transporter"/>
    <property type="match status" value="1"/>
</dbReference>
<name>A0A2G5IBJ3_CERBT</name>
<reference evidence="9 11" key="1">
    <citation type="submission" date="2015-10" db="EMBL/GenBank/DDBJ databases">
        <title>The cercosporin biosynthetic gene cluster was horizontally transferred to several fungal lineages and shown to be expanded in Cercospora beticola based on microsynteny with recipient genomes.</title>
        <authorList>
            <person name="De Jonge R."/>
            <person name="Ebert M.K."/>
            <person name="Suttle J.C."/>
            <person name="Jurick Ii W.M."/>
            <person name="Secor G.A."/>
            <person name="Thomma B.P."/>
            <person name="Van De Peer Y."/>
            <person name="Bolton M.D."/>
        </authorList>
    </citation>
    <scope>NUCLEOTIDE SEQUENCE [LARGE SCALE GENOMIC DNA]</scope>
    <source>
        <strain evidence="9 11">09-40</strain>
    </source>
</reference>
<feature type="transmembrane region" description="Helical" evidence="7">
    <location>
        <begin position="321"/>
        <end position="341"/>
    </location>
</feature>
<evidence type="ECO:0000256" key="5">
    <source>
        <dbReference type="ARBA" id="ARBA00023136"/>
    </source>
</evidence>
<dbReference type="InterPro" id="IPR036259">
    <property type="entry name" value="MFS_trans_sf"/>
</dbReference>
<protein>
    <submittedName>
        <fullName evidence="9">Putative transporter</fullName>
    </submittedName>
</protein>
<keyword evidence="12" id="KW-1185">Reference proteome</keyword>
<feature type="transmembrane region" description="Helical" evidence="7">
    <location>
        <begin position="145"/>
        <end position="168"/>
    </location>
</feature>
<evidence type="ECO:0000256" key="2">
    <source>
        <dbReference type="ARBA" id="ARBA00022448"/>
    </source>
</evidence>
<dbReference type="AlphaFoldDB" id="A0A2G5IBJ3"/>
<evidence type="ECO:0000313" key="9">
    <source>
        <dbReference type="EMBL" id="PIB01904.1"/>
    </source>
</evidence>
<dbReference type="PROSITE" id="PS50850">
    <property type="entry name" value="MFS"/>
    <property type="match status" value="1"/>
</dbReference>
<dbReference type="PANTHER" id="PTHR43791">
    <property type="entry name" value="PERMEASE-RELATED"/>
    <property type="match status" value="1"/>
</dbReference>
<feature type="transmembrane region" description="Helical" evidence="7">
    <location>
        <begin position="120"/>
        <end position="139"/>
    </location>
</feature>
<feature type="transmembrane region" description="Helical" evidence="7">
    <location>
        <begin position="412"/>
        <end position="432"/>
    </location>
</feature>
<keyword evidence="2" id="KW-0813">Transport</keyword>
<feature type="transmembrane region" description="Helical" evidence="7">
    <location>
        <begin position="91"/>
        <end position="108"/>
    </location>
</feature>
<gene>
    <name evidence="9" type="ORF">CB0940_00029</name>
    <name evidence="10" type="ORF">RHO25_000029</name>
</gene>
<accession>A0A2G5IBJ3</accession>
<feature type="transmembrane region" description="Helical" evidence="7">
    <location>
        <begin position="53"/>
        <end position="71"/>
    </location>
</feature>
<sequence length="492" mass="54565">MATIAQDDKVIYTETALEKAETPTPGTPDENDPITWFTPEEGRKIKHRIDRRLVVVLGTMYCVSLMDRTNLSNAAIAGMRTEMEMVGNNRYAIVTLVFFLTYTLLQPVATPLTRKIGPKIFLSSICALWGIVMIGMGVVNDWTHLAALRVILGIFEAGYFPGAVYLLSTWFVRYDVGKRYAIFYMIGSLASAASGILAYGLMQMNGLANYAGWRWIFIIEGILTVLISILGFVFVVPFPDQQAWKCWGFLSEREVRYVIATVEHDRGDAKTEAFTMKRFLTPALDPKVWGFALIFLCTTTMAYALAYFLPIILNLGMGFSVAQSQCLVAPPYAFAAVVMWVESWIGDKYRMRGPQLIFNATVAIIGLTLMGWAKSSGVRYLGVFICCAGVQANVVMTMSFQANNIRGQWKRAFCSASLVGFGGIGGIAGSLVFREVDKPRYIPGLWACITASLLTIVVTLILQLHFKLQNRAADRGEKDNLEGGGPTFRYTL</sequence>
<feature type="region of interest" description="Disordered" evidence="6">
    <location>
        <begin position="15"/>
        <end position="34"/>
    </location>
</feature>
<evidence type="ECO:0000259" key="8">
    <source>
        <dbReference type="PROSITE" id="PS50850"/>
    </source>
</evidence>
<dbReference type="SUPFAM" id="SSF103473">
    <property type="entry name" value="MFS general substrate transporter"/>
    <property type="match status" value="1"/>
</dbReference>
<dbReference type="OrthoDB" id="3639251at2759"/>
<dbReference type="Gene3D" id="1.20.1250.20">
    <property type="entry name" value="MFS general substrate transporter like domains"/>
    <property type="match status" value="2"/>
</dbReference>
<dbReference type="Pfam" id="PF07690">
    <property type="entry name" value="MFS_1"/>
    <property type="match status" value="1"/>
</dbReference>
<feature type="domain" description="Major facilitator superfamily (MFS) profile" evidence="8">
    <location>
        <begin position="53"/>
        <end position="467"/>
    </location>
</feature>
<evidence type="ECO:0000313" key="10">
    <source>
        <dbReference type="EMBL" id="WPA95430.1"/>
    </source>
</evidence>
<evidence type="ECO:0000256" key="7">
    <source>
        <dbReference type="SAM" id="Phobius"/>
    </source>
</evidence>
<evidence type="ECO:0000256" key="6">
    <source>
        <dbReference type="SAM" id="MobiDB-lite"/>
    </source>
</evidence>
<feature type="transmembrane region" description="Helical" evidence="7">
    <location>
        <begin position="288"/>
        <end position="309"/>
    </location>
</feature>
<feature type="transmembrane region" description="Helical" evidence="7">
    <location>
        <begin position="444"/>
        <end position="466"/>
    </location>
</feature>
<dbReference type="Proteomes" id="UP000230605">
    <property type="component" value="Chromosome 1"/>
</dbReference>
<comment type="subcellular location">
    <subcellularLocation>
        <location evidence="1">Membrane</location>
        <topology evidence="1">Multi-pass membrane protein</topology>
    </subcellularLocation>
</comment>
<evidence type="ECO:0000256" key="1">
    <source>
        <dbReference type="ARBA" id="ARBA00004141"/>
    </source>
</evidence>
<feature type="transmembrane region" description="Helical" evidence="7">
    <location>
        <begin position="379"/>
        <end position="400"/>
    </location>
</feature>
<feature type="transmembrane region" description="Helical" evidence="7">
    <location>
        <begin position="213"/>
        <end position="236"/>
    </location>
</feature>
<feature type="transmembrane region" description="Helical" evidence="7">
    <location>
        <begin position="353"/>
        <end position="373"/>
    </location>
</feature>
<feature type="transmembrane region" description="Helical" evidence="7">
    <location>
        <begin position="180"/>
        <end position="201"/>
    </location>
</feature>